<keyword evidence="1" id="KW-0472">Membrane</keyword>
<feature type="transmembrane region" description="Helical" evidence="1">
    <location>
        <begin position="85"/>
        <end position="107"/>
    </location>
</feature>
<evidence type="ECO:0008006" key="6">
    <source>
        <dbReference type="Google" id="ProtNLM"/>
    </source>
</evidence>
<feature type="transmembrane region" description="Helical" evidence="1">
    <location>
        <begin position="20"/>
        <end position="39"/>
    </location>
</feature>
<keyword evidence="1" id="KW-0812">Transmembrane</keyword>
<evidence type="ECO:0000256" key="1">
    <source>
        <dbReference type="SAM" id="Phobius"/>
    </source>
</evidence>
<gene>
    <name evidence="3" type="ORF">EDD74_10158</name>
    <name evidence="2" type="ORF">FAEUMB_07070</name>
</gene>
<evidence type="ECO:0000313" key="4">
    <source>
        <dbReference type="Proteomes" id="UP000294613"/>
    </source>
</evidence>
<dbReference type="RefSeq" id="WP_116441188.1">
    <property type="nucleotide sequence ID" value="NZ_BHEO01000002.1"/>
</dbReference>
<feature type="transmembrane region" description="Helical" evidence="1">
    <location>
        <begin position="51"/>
        <end position="73"/>
    </location>
</feature>
<evidence type="ECO:0000313" key="2">
    <source>
        <dbReference type="EMBL" id="GBU04166.1"/>
    </source>
</evidence>
<feature type="transmembrane region" description="Helical" evidence="1">
    <location>
        <begin position="221"/>
        <end position="242"/>
    </location>
</feature>
<dbReference type="EMBL" id="SLZV01000001">
    <property type="protein sequence ID" value="TCS70210.1"/>
    <property type="molecule type" value="Genomic_DNA"/>
</dbReference>
<organism evidence="3 4">
    <name type="scientific">Faecalimonas umbilicata</name>
    <dbReference type="NCBI Taxonomy" id="1912855"/>
    <lineage>
        <taxon>Bacteria</taxon>
        <taxon>Bacillati</taxon>
        <taxon>Bacillota</taxon>
        <taxon>Clostridia</taxon>
        <taxon>Lachnospirales</taxon>
        <taxon>Lachnospiraceae</taxon>
        <taxon>Faecalimonas</taxon>
    </lineage>
</organism>
<dbReference type="Proteomes" id="UP000702954">
    <property type="component" value="Unassembled WGS sequence"/>
</dbReference>
<dbReference type="EMBL" id="BHEO01000002">
    <property type="protein sequence ID" value="GBU04166.1"/>
    <property type="molecule type" value="Genomic_DNA"/>
</dbReference>
<protein>
    <recommendedName>
        <fullName evidence="6">ABC-2 type transport system permease protein</fullName>
    </recommendedName>
</protein>
<keyword evidence="1" id="KW-1133">Transmembrane helix</keyword>
<feature type="transmembrane region" description="Helical" evidence="1">
    <location>
        <begin position="138"/>
        <end position="160"/>
    </location>
</feature>
<comment type="caution">
    <text evidence="3">The sequence shown here is derived from an EMBL/GenBank/DDBJ whole genome shotgun (WGS) entry which is preliminary data.</text>
</comment>
<keyword evidence="5" id="KW-1185">Reference proteome</keyword>
<reference evidence="3 4" key="2">
    <citation type="submission" date="2019-03" db="EMBL/GenBank/DDBJ databases">
        <title>Genomic Encyclopedia of Type Strains, Phase IV (KMG-IV): sequencing the most valuable type-strain genomes for metagenomic binning, comparative biology and taxonomic classification.</title>
        <authorList>
            <person name="Goeker M."/>
        </authorList>
    </citation>
    <scope>NUCLEOTIDE SEQUENCE [LARGE SCALE GENOMIC DNA]</scope>
    <source>
        <strain evidence="3 4">DSM 103426</strain>
    </source>
</reference>
<reference evidence="2 5" key="1">
    <citation type="journal article" date="2018" name="Int. J. Syst. Evol. Microbiol.">
        <title>Draft Genome Sequence of Faecalimonas umbilicata JCM 30896T, an Acetate-Producing Bacterium Isolated from Human Feces.</title>
        <authorList>
            <person name="Sakamoto M."/>
            <person name="Ikeyama N."/>
            <person name="Yuki M."/>
            <person name="Ohkuma M."/>
        </authorList>
    </citation>
    <scope>NUCLEOTIDE SEQUENCE [LARGE SCALE GENOMIC DNA]</scope>
    <source>
        <strain evidence="2 5">EGH7</strain>
    </source>
</reference>
<evidence type="ECO:0000313" key="3">
    <source>
        <dbReference type="EMBL" id="TCS70210.1"/>
    </source>
</evidence>
<proteinExistence type="predicted"/>
<name>A0A4V6NYQ4_9FIRM</name>
<dbReference type="AlphaFoldDB" id="A0A4V6NYQ4"/>
<feature type="transmembrane region" description="Helical" evidence="1">
    <location>
        <begin position="172"/>
        <end position="192"/>
    </location>
</feature>
<evidence type="ECO:0000313" key="5">
    <source>
        <dbReference type="Proteomes" id="UP000702954"/>
    </source>
</evidence>
<dbReference type="Proteomes" id="UP000294613">
    <property type="component" value="Unassembled WGS sequence"/>
</dbReference>
<sequence length="251" mass="27593">MRTKKSFKYQFQEVWQSIGMLYLVQIGMRLLALLIASKIGGEYVTMNGMNMMSAMFMLIIGMCSFTESFQFLLQNGVSRKQILAGKMLVFAAGAGMCGVADTLLATVDQKLNGWGNIKFGGEILPLFYPEFLEQVSSVVRAIVSVALLSVVYALFAGAGYMVSIIWYRLNKIGRIIFAFGVPAVLWLVYPLADYFLFGGRSMIAIMNAIMKLSGLADGNPFYGLISGVIGLVILAGVSILLIRKTVVRREN</sequence>
<accession>A0A4V6NYQ4</accession>